<reference evidence="1 2" key="1">
    <citation type="submission" date="2020-07" db="EMBL/GenBank/DDBJ databases">
        <title>Genomic analyses of the natural microbiome of Caenorhabditis elegans.</title>
        <authorList>
            <person name="Samuel B."/>
        </authorList>
    </citation>
    <scope>NUCLEOTIDE SEQUENCE [LARGE SCALE GENOMIC DNA]</scope>
    <source>
        <strain evidence="1 2">BIGb0408</strain>
    </source>
</reference>
<dbReference type="AlphaFoldDB" id="A0A7Y9XMM0"/>
<organism evidence="1 2">
    <name type="scientific">Phytopseudomonas flavescens</name>
    <dbReference type="NCBI Taxonomy" id="29435"/>
    <lineage>
        <taxon>Bacteria</taxon>
        <taxon>Pseudomonadati</taxon>
        <taxon>Pseudomonadota</taxon>
        <taxon>Gammaproteobacteria</taxon>
        <taxon>Pseudomonadales</taxon>
        <taxon>Pseudomonadaceae</taxon>
        <taxon>Phytopseudomonas</taxon>
    </lineage>
</organism>
<gene>
    <name evidence="1" type="ORF">FHR27_001676</name>
</gene>
<dbReference type="EMBL" id="JACBYV010000001">
    <property type="protein sequence ID" value="NYH73066.1"/>
    <property type="molecule type" value="Genomic_DNA"/>
</dbReference>
<protein>
    <submittedName>
        <fullName evidence="1">Uncharacterized protein</fullName>
    </submittedName>
</protein>
<evidence type="ECO:0000313" key="2">
    <source>
        <dbReference type="Proteomes" id="UP000578688"/>
    </source>
</evidence>
<proteinExistence type="predicted"/>
<keyword evidence="2" id="KW-1185">Reference proteome</keyword>
<dbReference type="Proteomes" id="UP000578688">
    <property type="component" value="Unassembled WGS sequence"/>
</dbReference>
<evidence type="ECO:0000313" key="1">
    <source>
        <dbReference type="EMBL" id="NYH73066.1"/>
    </source>
</evidence>
<name>A0A7Y9XMM0_9GAMM</name>
<sequence>MALSAEPAFSPSNGRTLPAVVASTDFVSTDLEDVEETLDCILIYGLIAKEFDF</sequence>
<accession>A0A7Y9XMM0</accession>
<comment type="caution">
    <text evidence="1">The sequence shown here is derived from an EMBL/GenBank/DDBJ whole genome shotgun (WGS) entry which is preliminary data.</text>
</comment>